<reference evidence="2 3" key="1">
    <citation type="submission" date="2016-07" db="EMBL/GenBank/DDBJ databases">
        <title>Pervasive Adenine N6-methylation of Active Genes in Fungi.</title>
        <authorList>
            <consortium name="DOE Joint Genome Institute"/>
            <person name="Mondo S.J."/>
            <person name="Dannebaum R.O."/>
            <person name="Kuo R.C."/>
            <person name="Labutti K."/>
            <person name="Haridas S."/>
            <person name="Kuo A."/>
            <person name="Salamov A."/>
            <person name="Ahrendt S.R."/>
            <person name="Lipzen A."/>
            <person name="Sullivan W."/>
            <person name="Andreopoulos W.B."/>
            <person name="Clum A."/>
            <person name="Lindquist E."/>
            <person name="Daum C."/>
            <person name="Ramamoorthy G.K."/>
            <person name="Gryganskyi A."/>
            <person name="Culley D."/>
            <person name="Magnuson J.K."/>
            <person name="James T.Y."/>
            <person name="O'Malley M.A."/>
            <person name="Stajich J.E."/>
            <person name="Spatafora J.W."/>
            <person name="Visel A."/>
            <person name="Grigoriev I.V."/>
        </authorList>
    </citation>
    <scope>NUCLEOTIDE SEQUENCE [LARGE SCALE GENOMIC DNA]</scope>
    <source>
        <strain evidence="2 3">CBS 931.73</strain>
    </source>
</reference>
<proteinExistence type="predicted"/>
<dbReference type="AlphaFoldDB" id="A0A1Y1WJ78"/>
<feature type="signal peptide" evidence="1">
    <location>
        <begin position="1"/>
        <end position="19"/>
    </location>
</feature>
<dbReference type="Proteomes" id="UP000193498">
    <property type="component" value="Unassembled WGS sequence"/>
</dbReference>
<evidence type="ECO:0000256" key="1">
    <source>
        <dbReference type="SAM" id="SignalP"/>
    </source>
</evidence>
<organism evidence="2 3">
    <name type="scientific">Basidiobolus meristosporus CBS 931.73</name>
    <dbReference type="NCBI Taxonomy" id="1314790"/>
    <lineage>
        <taxon>Eukaryota</taxon>
        <taxon>Fungi</taxon>
        <taxon>Fungi incertae sedis</taxon>
        <taxon>Zoopagomycota</taxon>
        <taxon>Entomophthoromycotina</taxon>
        <taxon>Basidiobolomycetes</taxon>
        <taxon>Basidiobolales</taxon>
        <taxon>Basidiobolaceae</taxon>
        <taxon>Basidiobolus</taxon>
    </lineage>
</organism>
<feature type="chain" id="PRO_5013186300" evidence="1">
    <location>
        <begin position="20"/>
        <end position="55"/>
    </location>
</feature>
<dbReference type="EMBL" id="MCFE01001045">
    <property type="protein sequence ID" value="ORX73532.1"/>
    <property type="molecule type" value="Genomic_DNA"/>
</dbReference>
<evidence type="ECO:0000313" key="3">
    <source>
        <dbReference type="Proteomes" id="UP000193498"/>
    </source>
</evidence>
<keyword evidence="1" id="KW-0732">Signal</keyword>
<protein>
    <submittedName>
        <fullName evidence="2">Uncharacterized protein</fullName>
    </submittedName>
</protein>
<accession>A0A1Y1WJ78</accession>
<sequence>MRLVTILTICIVSAITANGYPMTSLTDEVAMDKRDLHDFCGGWFCGHPDILTISQ</sequence>
<comment type="caution">
    <text evidence="2">The sequence shown here is derived from an EMBL/GenBank/DDBJ whole genome shotgun (WGS) entry which is preliminary data.</text>
</comment>
<keyword evidence="3" id="KW-1185">Reference proteome</keyword>
<evidence type="ECO:0000313" key="2">
    <source>
        <dbReference type="EMBL" id="ORX73532.1"/>
    </source>
</evidence>
<dbReference type="InParanoid" id="A0A1Y1WJ78"/>
<gene>
    <name evidence="2" type="ORF">K493DRAFT_364242</name>
</gene>
<name>A0A1Y1WJ78_9FUNG</name>